<comment type="caution">
    <text evidence="1">The sequence shown here is derived from an EMBL/GenBank/DDBJ whole genome shotgun (WGS) entry which is preliminary data.</text>
</comment>
<dbReference type="RefSeq" id="WP_285613131.1">
    <property type="nucleotide sequence ID" value="NZ_BSSD01000013.1"/>
</dbReference>
<dbReference type="AlphaFoldDB" id="A0A9W6QUW2"/>
<accession>A0A9W6QUW2</accession>
<organism evidence="1 2">
    <name type="scientific">Actinokineospora globicatena</name>
    <dbReference type="NCBI Taxonomy" id="103729"/>
    <lineage>
        <taxon>Bacteria</taxon>
        <taxon>Bacillati</taxon>
        <taxon>Actinomycetota</taxon>
        <taxon>Actinomycetes</taxon>
        <taxon>Pseudonocardiales</taxon>
        <taxon>Pseudonocardiaceae</taxon>
        <taxon>Actinokineospora</taxon>
    </lineage>
</organism>
<keyword evidence="2" id="KW-1185">Reference proteome</keyword>
<dbReference type="EMBL" id="BSSD01000013">
    <property type="protein sequence ID" value="GLW95290.1"/>
    <property type="molecule type" value="Genomic_DNA"/>
</dbReference>
<dbReference type="Proteomes" id="UP001165042">
    <property type="component" value="Unassembled WGS sequence"/>
</dbReference>
<proteinExistence type="predicted"/>
<name>A0A9W6QUW2_9PSEU</name>
<sequence>MRTDEFEGLLRDALDHQAAQAPSGARVLAALAPRSRRRWWIPVGGAVAAALVGIAMLPTGEQNQQVAPGTSLGVTSPAAAGQLVWEPAWVPPGMVERERSAGPDGPWVASKWSSGSATTAPQVNVMVTELSQDDQMGPDASREQVVVNGHPGQWYDNDNGHDEYMIAWWTGSKRFTVTSYAIPEPRPVLLRVAESLRAAVGEPVQVPITMPELPGTVHGWVGVRGDQPDQAVMFSQVYLDRVGTVRAEVRPERPSTEGTRVPVRGGDGWWYRVGAADPNEPTEVLMADLGGRWLVVSFAPYDPHDATERLDLLTTVANSVTAGSTPAAPWLGRTP</sequence>
<evidence type="ECO:0000313" key="1">
    <source>
        <dbReference type="EMBL" id="GLW95290.1"/>
    </source>
</evidence>
<gene>
    <name evidence="1" type="ORF">Aglo03_61060</name>
</gene>
<protein>
    <submittedName>
        <fullName evidence="1">Uncharacterized protein</fullName>
    </submittedName>
</protein>
<reference evidence="1" key="1">
    <citation type="submission" date="2023-02" db="EMBL/GenBank/DDBJ databases">
        <title>Actinokineospora globicatena NBRC 15670.</title>
        <authorList>
            <person name="Ichikawa N."/>
            <person name="Sato H."/>
            <person name="Tonouchi N."/>
        </authorList>
    </citation>
    <scope>NUCLEOTIDE SEQUENCE</scope>
    <source>
        <strain evidence="1">NBRC 15670</strain>
    </source>
</reference>
<evidence type="ECO:0000313" key="2">
    <source>
        <dbReference type="Proteomes" id="UP001165042"/>
    </source>
</evidence>